<evidence type="ECO:0000313" key="2">
    <source>
        <dbReference type="Proteomes" id="UP000316280"/>
    </source>
</evidence>
<sequence>MSTSLHCYQSFSPKLNFTSEVDWESGIGSISVESEENEDNKLFFKVSWTKTTTTYSGQLQTNNTTTVIENPSDDTSFKPTFNQSLGLMSLEYSIDTQSGTVNILCKINGFSFNSKLQP</sequence>
<evidence type="ECO:0000313" key="1">
    <source>
        <dbReference type="EMBL" id="TRT87002.1"/>
    </source>
</evidence>
<proteinExistence type="predicted"/>
<organism evidence="1 2">
    <name type="scientific">Microcystis aeruginosa Ma_OC_H_19870700_S124</name>
    <dbReference type="NCBI Taxonomy" id="2486262"/>
    <lineage>
        <taxon>Bacteria</taxon>
        <taxon>Bacillati</taxon>
        <taxon>Cyanobacteriota</taxon>
        <taxon>Cyanophyceae</taxon>
        <taxon>Oscillatoriophycideae</taxon>
        <taxon>Chroococcales</taxon>
        <taxon>Microcystaceae</taxon>
        <taxon>Microcystis</taxon>
    </lineage>
</organism>
<comment type="caution">
    <text evidence="1">The sequence shown here is derived from an EMBL/GenBank/DDBJ whole genome shotgun (WGS) entry which is preliminary data.</text>
</comment>
<protein>
    <submittedName>
        <fullName evidence="1">Uncharacterized protein</fullName>
    </submittedName>
</protein>
<dbReference type="AlphaFoldDB" id="A0A552ANG6"/>
<dbReference type="EMBL" id="SFBR01000078">
    <property type="protein sequence ID" value="TRT87002.1"/>
    <property type="molecule type" value="Genomic_DNA"/>
</dbReference>
<name>A0A552ANG6_MICAE</name>
<dbReference type="Proteomes" id="UP000316280">
    <property type="component" value="Unassembled WGS sequence"/>
</dbReference>
<accession>A0A552ANG6</accession>
<gene>
    <name evidence="1" type="ORF">EWV63_09585</name>
</gene>
<reference evidence="1 2" key="1">
    <citation type="submission" date="2019-01" db="EMBL/GenBank/DDBJ databases">
        <title>Coherence of Microcystis species and biogeography revealed through population genomics.</title>
        <authorList>
            <person name="Perez-Carrascal O.M."/>
            <person name="Terrat Y."/>
            <person name="Giani A."/>
            <person name="Fortin N."/>
            <person name="Tromas N."/>
            <person name="Shapiro B.J."/>
        </authorList>
    </citation>
    <scope>NUCLEOTIDE SEQUENCE [LARGE SCALE GENOMIC DNA]</scope>
    <source>
        <strain evidence="1">Ma_OC_H_19870700_S124</strain>
    </source>
</reference>